<name>A0A1R3R625_ASPC5</name>
<organism evidence="2 3">
    <name type="scientific">Aspergillus carbonarius (strain ITEM 5010)</name>
    <dbReference type="NCBI Taxonomy" id="602072"/>
    <lineage>
        <taxon>Eukaryota</taxon>
        <taxon>Fungi</taxon>
        <taxon>Dikarya</taxon>
        <taxon>Ascomycota</taxon>
        <taxon>Pezizomycotina</taxon>
        <taxon>Eurotiomycetes</taxon>
        <taxon>Eurotiomycetidae</taxon>
        <taxon>Eurotiales</taxon>
        <taxon>Aspergillaceae</taxon>
        <taxon>Aspergillus</taxon>
        <taxon>Aspergillus subgen. Circumdati</taxon>
    </lineage>
</organism>
<evidence type="ECO:0000256" key="1">
    <source>
        <dbReference type="ARBA" id="ARBA00022679"/>
    </source>
</evidence>
<dbReference type="AlphaFoldDB" id="A0A1R3R625"/>
<dbReference type="EMBL" id="KV907644">
    <property type="protein sequence ID" value="OOF89934.1"/>
    <property type="molecule type" value="Genomic_DNA"/>
</dbReference>
<evidence type="ECO:0008006" key="4">
    <source>
        <dbReference type="Google" id="ProtNLM"/>
    </source>
</evidence>
<dbReference type="GO" id="GO:0016747">
    <property type="term" value="F:acyltransferase activity, transferring groups other than amino-acyl groups"/>
    <property type="evidence" value="ECO:0007669"/>
    <property type="project" value="TreeGrafter"/>
</dbReference>
<reference evidence="3" key="1">
    <citation type="journal article" date="2017" name="Genome Biol.">
        <title>Comparative genomics reveals high biological diversity and specific adaptations in the industrially and medically important fungal genus Aspergillus.</title>
        <authorList>
            <person name="de Vries R.P."/>
            <person name="Riley R."/>
            <person name="Wiebenga A."/>
            <person name="Aguilar-Osorio G."/>
            <person name="Amillis S."/>
            <person name="Uchima C.A."/>
            <person name="Anderluh G."/>
            <person name="Asadollahi M."/>
            <person name="Askin M."/>
            <person name="Barry K."/>
            <person name="Battaglia E."/>
            <person name="Bayram O."/>
            <person name="Benocci T."/>
            <person name="Braus-Stromeyer S.A."/>
            <person name="Caldana C."/>
            <person name="Canovas D."/>
            <person name="Cerqueira G.C."/>
            <person name="Chen F."/>
            <person name="Chen W."/>
            <person name="Choi C."/>
            <person name="Clum A."/>
            <person name="Dos Santos R.A."/>
            <person name="Damasio A.R."/>
            <person name="Diallinas G."/>
            <person name="Emri T."/>
            <person name="Fekete E."/>
            <person name="Flipphi M."/>
            <person name="Freyberg S."/>
            <person name="Gallo A."/>
            <person name="Gournas C."/>
            <person name="Habgood R."/>
            <person name="Hainaut M."/>
            <person name="Harispe M.L."/>
            <person name="Henrissat B."/>
            <person name="Hilden K.S."/>
            <person name="Hope R."/>
            <person name="Hossain A."/>
            <person name="Karabika E."/>
            <person name="Karaffa L."/>
            <person name="Karanyi Z."/>
            <person name="Krasevec N."/>
            <person name="Kuo A."/>
            <person name="Kusch H."/>
            <person name="LaButti K."/>
            <person name="Lagendijk E.L."/>
            <person name="Lapidus A."/>
            <person name="Levasseur A."/>
            <person name="Lindquist E."/>
            <person name="Lipzen A."/>
            <person name="Logrieco A.F."/>
            <person name="MacCabe A."/>
            <person name="Maekelae M.R."/>
            <person name="Malavazi I."/>
            <person name="Melin P."/>
            <person name="Meyer V."/>
            <person name="Mielnichuk N."/>
            <person name="Miskei M."/>
            <person name="Molnar A.P."/>
            <person name="Mule G."/>
            <person name="Ngan C.Y."/>
            <person name="Orejas M."/>
            <person name="Orosz E."/>
            <person name="Ouedraogo J.P."/>
            <person name="Overkamp K.M."/>
            <person name="Park H.-S."/>
            <person name="Perrone G."/>
            <person name="Piumi F."/>
            <person name="Punt P.J."/>
            <person name="Ram A.F."/>
            <person name="Ramon A."/>
            <person name="Rauscher S."/>
            <person name="Record E."/>
            <person name="Riano-Pachon D.M."/>
            <person name="Robert V."/>
            <person name="Roehrig J."/>
            <person name="Ruller R."/>
            <person name="Salamov A."/>
            <person name="Salih N.S."/>
            <person name="Samson R.A."/>
            <person name="Sandor E."/>
            <person name="Sanguinetti M."/>
            <person name="Schuetze T."/>
            <person name="Sepcic K."/>
            <person name="Shelest E."/>
            <person name="Sherlock G."/>
            <person name="Sophianopoulou V."/>
            <person name="Squina F.M."/>
            <person name="Sun H."/>
            <person name="Susca A."/>
            <person name="Todd R.B."/>
            <person name="Tsang A."/>
            <person name="Unkles S.E."/>
            <person name="van de Wiele N."/>
            <person name="van Rossen-Uffink D."/>
            <person name="Oliveira J.V."/>
            <person name="Vesth T.C."/>
            <person name="Visser J."/>
            <person name="Yu J.-H."/>
            <person name="Zhou M."/>
            <person name="Andersen M.R."/>
            <person name="Archer D.B."/>
            <person name="Baker S.E."/>
            <person name="Benoit I."/>
            <person name="Brakhage A.A."/>
            <person name="Braus G.H."/>
            <person name="Fischer R."/>
            <person name="Frisvad J.C."/>
            <person name="Goldman G.H."/>
            <person name="Houbraken J."/>
            <person name="Oakley B."/>
            <person name="Pocsi I."/>
            <person name="Scazzocchio C."/>
            <person name="Seiboth B."/>
            <person name="vanKuyk P.A."/>
            <person name="Wortman J."/>
            <person name="Dyer P.S."/>
            <person name="Grigoriev I.V."/>
        </authorList>
    </citation>
    <scope>NUCLEOTIDE SEQUENCE [LARGE SCALE GENOMIC DNA]</scope>
    <source>
        <strain evidence="3">ITEM 5010</strain>
    </source>
</reference>
<dbReference type="GO" id="GO:0044550">
    <property type="term" value="P:secondary metabolite biosynthetic process"/>
    <property type="evidence" value="ECO:0007669"/>
    <property type="project" value="TreeGrafter"/>
</dbReference>
<dbReference type="InterPro" id="IPR050317">
    <property type="entry name" value="Plant_Fungal_Acyltransferase"/>
</dbReference>
<dbReference type="Gene3D" id="3.30.559.10">
    <property type="entry name" value="Chloramphenicol acetyltransferase-like domain"/>
    <property type="match status" value="2"/>
</dbReference>
<dbReference type="STRING" id="602072.A0A1R3R625"/>
<dbReference type="OMA" id="CQSSKAH"/>
<protein>
    <recommendedName>
        <fullName evidence="4">Transferase family protein</fullName>
    </recommendedName>
</protein>
<dbReference type="PANTHER" id="PTHR31642">
    <property type="entry name" value="TRICHOTHECENE 3-O-ACETYLTRANSFERASE"/>
    <property type="match status" value="1"/>
</dbReference>
<accession>A0A1R3R625</accession>
<evidence type="ECO:0000313" key="3">
    <source>
        <dbReference type="Proteomes" id="UP000188318"/>
    </source>
</evidence>
<proteinExistence type="predicted"/>
<keyword evidence="3" id="KW-1185">Reference proteome</keyword>
<dbReference type="PANTHER" id="PTHR31642:SF310">
    <property type="entry name" value="FATTY ALCOHOL:CAFFEOYL-COA ACYLTRANSFERASE"/>
    <property type="match status" value="1"/>
</dbReference>
<dbReference type="InterPro" id="IPR023213">
    <property type="entry name" value="CAT-like_dom_sf"/>
</dbReference>
<gene>
    <name evidence="2" type="ORF">ASPCADRAFT_212375</name>
</gene>
<sequence>MQGTKTYELSDLDKTGFTKSVKVVLFYGLPATVDPERVVSSLLEGVKNASRHLPFMAGHLQFNPSKRLGIVVSPSSSLEVGIRRFTPTECEPFAVLAQDSFSPNHLDLTRFLPQEPTPNHPVCLMQLNLIQGGLVVGFRVDHAAGDWVSLDTFISLVCQSSKAHQEGRALPTYTPDLHRAPYNTPALDASLSQQDRLAQLPLFHIINKFHVQFPPPPPTRAGIYRITEPTVQQLKAQCAPYLGQVEYITSYDCISALIWISLTRARLHIYPDQANTPTRFVHPIDVRSRDPEHKSSPQYFGNAVIGALAGPVPASTLISNGLPAAATLIRQSIHAIDITKIGHLTALQASLADTEMLLPNADFAGMDLFMNTWYTGSAAKYDLGAGAGPVAFRVQAGVPGACAMILPNLAGGETRVFEVFVQAPVPEYAYMTRDAGFLEYFEHVA</sequence>
<dbReference type="Pfam" id="PF02458">
    <property type="entry name" value="Transferase"/>
    <property type="match status" value="1"/>
</dbReference>
<keyword evidence="1" id="KW-0808">Transferase</keyword>
<dbReference type="OrthoDB" id="1862401at2759"/>
<evidence type="ECO:0000313" key="2">
    <source>
        <dbReference type="EMBL" id="OOF89934.1"/>
    </source>
</evidence>
<dbReference type="VEuPathDB" id="FungiDB:ASPCADRAFT_212375"/>
<dbReference type="Proteomes" id="UP000188318">
    <property type="component" value="Unassembled WGS sequence"/>
</dbReference>